<evidence type="ECO:0000313" key="2">
    <source>
        <dbReference type="EMBL" id="OMP14023.1"/>
    </source>
</evidence>
<sequence length="272" mass="30633">MHAPAGDQAVTVGTEIIYGTARFQHLQRLLAVGTAGQRGEMTLAVRAIEALFAVSERLLTVRAWGEHDDSGIVAEDRDKPDVTPKKEGPSGPSSCLAFVFLQMRYQTLTLTLLGWRQQVAFARIRVITLFKLDANRRSHHVQRAAEVVHQVTLVGIRQILHLITVNHHNRRVITTGMRIFEFHAAATHQRRLMVISSHVHDTCQHGGIYAFGRAVVRFGHGFKQVAHAAAVQCRDKVHAREVDKAETEVQRLFHFIFNLLRQAIPLVDHNHQ</sequence>
<keyword evidence="3" id="KW-1185">Reference proteome</keyword>
<comment type="caution">
    <text evidence="2">The sequence shown here is derived from an EMBL/GenBank/DDBJ whole genome shotgun (WGS) entry which is preliminary data.</text>
</comment>
<proteinExistence type="predicted"/>
<reference evidence="3" key="1">
    <citation type="submission" date="2013-09" db="EMBL/GenBank/DDBJ databases">
        <title>Corchorus olitorius genome sequencing.</title>
        <authorList>
            <person name="Alam M."/>
            <person name="Haque M.S."/>
            <person name="Islam M.S."/>
            <person name="Emdad E.M."/>
            <person name="Islam M.M."/>
            <person name="Ahmed B."/>
            <person name="Halim A."/>
            <person name="Hossen Q.M.M."/>
            <person name="Hossain M.Z."/>
            <person name="Ahmed R."/>
            <person name="Khan M.M."/>
            <person name="Islam R."/>
            <person name="Rashid M.M."/>
            <person name="Khan S.A."/>
            <person name="Rahman M.S."/>
            <person name="Alam M."/>
            <person name="Yahiya A.S."/>
            <person name="Khan M.S."/>
            <person name="Azam M.S."/>
            <person name="Haque T."/>
            <person name="Lashkar M.Z.H."/>
            <person name="Akhand A.I."/>
            <person name="Morshed G."/>
            <person name="Roy S."/>
            <person name="Uddin K.S."/>
            <person name="Rabeya T."/>
            <person name="Hossain A.S."/>
            <person name="Chowdhury A."/>
            <person name="Snigdha A.R."/>
            <person name="Mortoza M.S."/>
            <person name="Matin S.A."/>
            <person name="Hoque S.M.E."/>
            <person name="Islam M.K."/>
            <person name="Roy D.K."/>
            <person name="Haider R."/>
            <person name="Moosa M.M."/>
            <person name="Elias S.M."/>
            <person name="Hasan A.M."/>
            <person name="Jahan S."/>
            <person name="Shafiuddin M."/>
            <person name="Mahmood N."/>
            <person name="Shommy N.S."/>
        </authorList>
    </citation>
    <scope>NUCLEOTIDE SEQUENCE [LARGE SCALE GENOMIC DNA]</scope>
    <source>
        <strain evidence="3">cv. O-4</strain>
    </source>
</reference>
<dbReference type="AlphaFoldDB" id="A0A1R3L3T9"/>
<gene>
    <name evidence="2" type="ORF">COLO4_00411</name>
</gene>
<evidence type="ECO:0000256" key="1">
    <source>
        <dbReference type="SAM" id="MobiDB-lite"/>
    </source>
</evidence>
<accession>A0A1R3L3T9</accession>
<dbReference type="EMBL" id="AWUE01002420">
    <property type="protein sequence ID" value="OMP14023.1"/>
    <property type="molecule type" value="Genomic_DNA"/>
</dbReference>
<dbReference type="Proteomes" id="UP000187203">
    <property type="component" value="Unassembled WGS sequence"/>
</dbReference>
<organism evidence="2 3">
    <name type="scientific">Corchorus olitorius</name>
    <dbReference type="NCBI Taxonomy" id="93759"/>
    <lineage>
        <taxon>Eukaryota</taxon>
        <taxon>Viridiplantae</taxon>
        <taxon>Streptophyta</taxon>
        <taxon>Embryophyta</taxon>
        <taxon>Tracheophyta</taxon>
        <taxon>Spermatophyta</taxon>
        <taxon>Magnoliopsida</taxon>
        <taxon>eudicotyledons</taxon>
        <taxon>Gunneridae</taxon>
        <taxon>Pentapetalae</taxon>
        <taxon>rosids</taxon>
        <taxon>malvids</taxon>
        <taxon>Malvales</taxon>
        <taxon>Malvaceae</taxon>
        <taxon>Grewioideae</taxon>
        <taxon>Apeibeae</taxon>
        <taxon>Corchorus</taxon>
    </lineage>
</organism>
<evidence type="ECO:0000313" key="3">
    <source>
        <dbReference type="Proteomes" id="UP000187203"/>
    </source>
</evidence>
<name>A0A1R3L3T9_9ROSI</name>
<protein>
    <submittedName>
        <fullName evidence="2">Uncharacterized protein</fullName>
    </submittedName>
</protein>
<feature type="compositionally biased region" description="Basic and acidic residues" evidence="1">
    <location>
        <begin position="71"/>
        <end position="88"/>
    </location>
</feature>
<feature type="region of interest" description="Disordered" evidence="1">
    <location>
        <begin position="71"/>
        <end position="91"/>
    </location>
</feature>